<sequence>MDTHRALAASIELYHLQSVSHPGRLVYWGMLRDCRLGFTCSLFVLLCMTVAPDAHAQDPVTVGPFAVDLRAAMPRLGQNELLASQRKLSVLQLPSWGLGVDVGGHVYPVKWKTITFGVGVQTLFSQGRRSPTSEEITSNPDLPVIRTKFTTIAPQLSLNFSGTSGWSYISGGLGASTFNVGSSEAERDDRRFRTINYGGGGRWFAKDHLGFSLDLRFYGISPQGGTDKLPALPRMRLVVLSIGVSFK</sequence>
<protein>
    <recommendedName>
        <fullName evidence="2">Outer membrane protein beta-barrel domain-containing protein</fullName>
    </recommendedName>
</protein>
<organism evidence="1">
    <name type="scientific">marine metagenome</name>
    <dbReference type="NCBI Taxonomy" id="408172"/>
    <lineage>
        <taxon>unclassified sequences</taxon>
        <taxon>metagenomes</taxon>
        <taxon>ecological metagenomes</taxon>
    </lineage>
</organism>
<accession>A0A382FC17</accession>
<gene>
    <name evidence="1" type="ORF">METZ01_LOCUS212708</name>
</gene>
<proteinExistence type="predicted"/>
<dbReference type="EMBL" id="UINC01048829">
    <property type="protein sequence ID" value="SVB59854.1"/>
    <property type="molecule type" value="Genomic_DNA"/>
</dbReference>
<evidence type="ECO:0000313" key="1">
    <source>
        <dbReference type="EMBL" id="SVB59854.1"/>
    </source>
</evidence>
<reference evidence="1" key="1">
    <citation type="submission" date="2018-05" db="EMBL/GenBank/DDBJ databases">
        <authorList>
            <person name="Lanie J.A."/>
            <person name="Ng W.-L."/>
            <person name="Kazmierczak K.M."/>
            <person name="Andrzejewski T.M."/>
            <person name="Davidsen T.M."/>
            <person name="Wayne K.J."/>
            <person name="Tettelin H."/>
            <person name="Glass J.I."/>
            <person name="Rusch D."/>
            <person name="Podicherti R."/>
            <person name="Tsui H.-C.T."/>
            <person name="Winkler M.E."/>
        </authorList>
    </citation>
    <scope>NUCLEOTIDE SEQUENCE</scope>
</reference>
<evidence type="ECO:0008006" key="2">
    <source>
        <dbReference type="Google" id="ProtNLM"/>
    </source>
</evidence>
<name>A0A382FC17_9ZZZZ</name>
<dbReference type="AlphaFoldDB" id="A0A382FC17"/>